<reference evidence="1 2" key="1">
    <citation type="journal article" date="2006" name="Nat. Biotechnol.">
        <title>Genome sequence of the ubiquitous hydrocarbon-degrading marine bacterium Alcanivorax borkumensis.</title>
        <authorList>
            <person name="Schneiker S."/>
            <person name="Martins dos Santos V.A.P."/>
            <person name="Bartels D."/>
            <person name="Bekel T."/>
            <person name="Brecht M."/>
            <person name="Buhrmester J."/>
            <person name="Chernikova T.N."/>
            <person name="Denaro R."/>
            <person name="Ferrer M."/>
            <person name="Gertler C."/>
            <person name="Goesmann A."/>
            <person name="Golyshina O.V."/>
            <person name="Kaminski F."/>
            <person name="Khachane A.N."/>
            <person name="Lang S."/>
            <person name="Linke B."/>
            <person name="McHardy A.C."/>
            <person name="Meyer F."/>
            <person name="Nechitaylo T."/>
            <person name="Puehler A."/>
            <person name="Regenhardt D."/>
            <person name="Rupp O."/>
            <person name="Sabirova J.S."/>
            <person name="Selbitschka W."/>
            <person name="Yakimov M.M."/>
            <person name="Timmis K.N."/>
            <person name="Vorhoelter F.-J."/>
            <person name="Weidner S."/>
            <person name="Kaiser O."/>
            <person name="Golyshin P.N."/>
        </authorList>
    </citation>
    <scope>NUCLEOTIDE SEQUENCE [LARGE SCALE GENOMIC DNA]</scope>
    <source>
        <strain evidence="2">ATCC 700651 / DSM 11573 / NCIMB 13689 / SK2</strain>
    </source>
</reference>
<dbReference type="Pfam" id="PF06041">
    <property type="entry name" value="DUF924"/>
    <property type="match status" value="1"/>
</dbReference>
<dbReference type="KEGG" id="abo:ABO_1399"/>
<sequence>MKNMLNLGTSWQGILDYWFQDGMELGWPSGKVTRQWFAATAGDDAEIEYHFGALVEAALRQELVDWERNPAGRLALIILLDQFTRNIYRGQAEAFSGDHRAATLAIEGLSRQMHSKLPLCGQVFFVMPLMHAEDEGLQEQCLTSLEVIQAHAPQPLAHHVDGSLKSARQHLQIIQTFGRFPHRNRALGRDSTVQELRFLETSSGFGQ</sequence>
<dbReference type="Gene3D" id="1.20.58.320">
    <property type="entry name" value="TPR-like"/>
    <property type="match status" value="1"/>
</dbReference>
<evidence type="ECO:0000313" key="1">
    <source>
        <dbReference type="EMBL" id="CAL16847.1"/>
    </source>
</evidence>
<dbReference type="InterPro" id="IPR010323">
    <property type="entry name" value="DUF924"/>
</dbReference>
<keyword evidence="2" id="KW-1185">Reference proteome</keyword>
<evidence type="ECO:0008006" key="3">
    <source>
        <dbReference type="Google" id="ProtNLM"/>
    </source>
</evidence>
<organism evidence="1 2">
    <name type="scientific">Alcanivorax borkumensis (strain ATCC 700651 / DSM 11573 / NCIMB 13689 / SK2)</name>
    <dbReference type="NCBI Taxonomy" id="393595"/>
    <lineage>
        <taxon>Bacteria</taxon>
        <taxon>Pseudomonadati</taxon>
        <taxon>Pseudomonadota</taxon>
        <taxon>Gammaproteobacteria</taxon>
        <taxon>Oceanospirillales</taxon>
        <taxon>Alcanivoracaceae</taxon>
        <taxon>Alcanivorax</taxon>
    </lineage>
</organism>
<dbReference type="Proteomes" id="UP000008871">
    <property type="component" value="Chromosome"/>
</dbReference>
<dbReference type="InterPro" id="IPR011990">
    <property type="entry name" value="TPR-like_helical_dom_sf"/>
</dbReference>
<dbReference type="STRING" id="393595.ABO_1399"/>
<dbReference type="Gene3D" id="1.25.40.10">
    <property type="entry name" value="Tetratricopeptide repeat domain"/>
    <property type="match status" value="1"/>
</dbReference>
<proteinExistence type="predicted"/>
<dbReference type="AlphaFoldDB" id="Q0VPQ1"/>
<dbReference type="eggNOG" id="COG3803">
    <property type="taxonomic scope" value="Bacteria"/>
</dbReference>
<dbReference type="HOGENOM" id="CLU_065010_2_1_6"/>
<protein>
    <recommendedName>
        <fullName evidence="3">DUF924 domain-containing protein</fullName>
    </recommendedName>
</protein>
<accession>Q0VPQ1</accession>
<dbReference type="EMBL" id="AM286690">
    <property type="protein sequence ID" value="CAL16847.1"/>
    <property type="molecule type" value="Genomic_DNA"/>
</dbReference>
<gene>
    <name evidence="1" type="ordered locus">ABO_1399</name>
</gene>
<name>Q0VPQ1_ALCBS</name>
<evidence type="ECO:0000313" key="2">
    <source>
        <dbReference type="Proteomes" id="UP000008871"/>
    </source>
</evidence>
<dbReference type="SUPFAM" id="SSF48452">
    <property type="entry name" value="TPR-like"/>
    <property type="match status" value="1"/>
</dbReference>